<keyword evidence="5 7" id="KW-0949">S-adenosyl-L-methionine</keyword>
<gene>
    <name evidence="9" type="ORF">WA026_011700</name>
</gene>
<comment type="catalytic activity">
    <reaction evidence="6">
        <text>a 5'-end (N(7)-methyl 5'-triphosphoguanosine)-(2'-O-methyl-ribonucleoside)-(ribonucleotide) in mRNA + S-adenosyl-L-methionine = a 5'-end (N(7)-methyl 5'-triphosphoguanosine)-(2'-O-methyl-ribonucleoside)-(2'-O-methyl-ribonucleotide) in mRNA + S-adenosyl-L-homocysteine + H(+)</text>
        <dbReference type="Rhea" id="RHEA:67024"/>
        <dbReference type="Rhea" id="RHEA-COMP:17169"/>
        <dbReference type="Rhea" id="RHEA-COMP:17170"/>
        <dbReference type="ChEBI" id="CHEBI:15378"/>
        <dbReference type="ChEBI" id="CHEBI:57856"/>
        <dbReference type="ChEBI" id="CHEBI:59789"/>
        <dbReference type="ChEBI" id="CHEBI:167612"/>
        <dbReference type="ChEBI" id="CHEBI:167614"/>
        <dbReference type="EC" id="2.1.1.296"/>
    </reaction>
</comment>
<feature type="active site" description="Proton acceptor" evidence="7">
    <location>
        <position position="250"/>
    </location>
</feature>
<dbReference type="GO" id="GO:0120550">
    <property type="term" value="F:methyltransferase cap2 activity"/>
    <property type="evidence" value="ECO:0007669"/>
    <property type="project" value="UniProtKB-EC"/>
</dbReference>
<dbReference type="InterPro" id="IPR050851">
    <property type="entry name" value="mRNA_Cap_2O-Ribose_MeTrfase"/>
</dbReference>
<dbReference type="InterPro" id="IPR029063">
    <property type="entry name" value="SAM-dependent_MTases_sf"/>
</dbReference>
<evidence type="ECO:0000313" key="10">
    <source>
        <dbReference type="Proteomes" id="UP001431783"/>
    </source>
</evidence>
<evidence type="ECO:0000256" key="1">
    <source>
        <dbReference type="ARBA" id="ARBA00012770"/>
    </source>
</evidence>
<sequence length="618" mass="72762">MDKHGNVSQLFNKKFNFKKFTKIPKRIFESSKWSINTLQQKKIQLNNIKAQLGKYNLEEWSRHTKHNDPSSFVIKFLKQRVEPELVTQAWCKFYECLKQFQVIPDFNLMRNIRKYTSLHLCEAPGAFISALNHYIKLNYDNFEWDWIATTLNPDYEGNELGQMIPDNRLSRYTKENWCFGLDSTGDLTKYYNYEHIMNQVCGKVLLVTADGSINCMRDPGNQEIFVEYLFYCETITALSVLDRGGTFVLKIFTIFEQSTICLLYLLNISFDSINAFKPCTSKGGNSELYFVCTGFKGLELLDDIWESLREPYRNGTFNPEFSMFSLDEIPIQFLDCIEMCVDYFMSLQIETITNNIENFRKRDSLFLSSIHHTKVRVANMFLKRYRLKKIPIIYRLVPFEDINSNFYRITNTLEPVCRYNCSDIAGNNLENILCIKYGKKIEKLGFSHFCKTDYFDSINIFRKCFQDHCSLYNLAFIDVSAEYLILNKNDFDCYLYSQFQREFFNFFVCHDLDKDLIILDIPLVTNFLAGFFLLLCSVYEHISVYLNGSIVLSKINPKLKSRFNCIIKSIYSCYENLPQNMPFEVDITEIVSSDLLLYNQLYNIIYNYNNSLLNKIKL</sequence>
<protein>
    <recommendedName>
        <fullName evidence="2">Cap-specific mRNA (nucleoside-2'-O-)-methyltransferase 2</fullName>
        <ecNumber evidence="1">2.1.1.296</ecNumber>
    </recommendedName>
</protein>
<name>A0AAW1UM18_9CUCU</name>
<evidence type="ECO:0000259" key="8">
    <source>
        <dbReference type="PROSITE" id="PS51614"/>
    </source>
</evidence>
<keyword evidence="10" id="KW-1185">Reference proteome</keyword>
<dbReference type="Pfam" id="PF01728">
    <property type="entry name" value="FtsJ"/>
    <property type="match status" value="1"/>
</dbReference>
<feature type="domain" description="Adrift-type SAM-dependent 2'-O-MTase" evidence="8">
    <location>
        <begin position="84"/>
        <end position="297"/>
    </location>
</feature>
<accession>A0AAW1UM18</accession>
<dbReference type="GO" id="GO:0005634">
    <property type="term" value="C:nucleus"/>
    <property type="evidence" value="ECO:0007669"/>
    <property type="project" value="UniProtKB-ARBA"/>
</dbReference>
<dbReference type="PANTHER" id="PTHR16121">
    <property type="entry name" value="CAP-SPECIFIC MRNA (NUCLEOSIDE-2'-O-)-METHYLTRANSFERASE 1-RELATED"/>
    <property type="match status" value="1"/>
</dbReference>
<evidence type="ECO:0000256" key="5">
    <source>
        <dbReference type="ARBA" id="ARBA00022691"/>
    </source>
</evidence>
<dbReference type="InterPro" id="IPR025807">
    <property type="entry name" value="Adrift-typ_MeTrfase"/>
</dbReference>
<dbReference type="GO" id="GO:0006370">
    <property type="term" value="P:7-methylguanosine mRNA capping"/>
    <property type="evidence" value="ECO:0007669"/>
    <property type="project" value="TreeGrafter"/>
</dbReference>
<dbReference type="InterPro" id="IPR002877">
    <property type="entry name" value="RNA_MeTrfase_FtsJ_dom"/>
</dbReference>
<dbReference type="GO" id="GO:0005737">
    <property type="term" value="C:cytoplasm"/>
    <property type="evidence" value="ECO:0007669"/>
    <property type="project" value="TreeGrafter"/>
</dbReference>
<feature type="binding site" evidence="7">
    <location>
        <position position="125"/>
    </location>
    <ligand>
        <name>S-adenosyl-L-methionine</name>
        <dbReference type="ChEBI" id="CHEBI:59789"/>
    </ligand>
</feature>
<evidence type="ECO:0000256" key="4">
    <source>
        <dbReference type="ARBA" id="ARBA00022679"/>
    </source>
</evidence>
<evidence type="ECO:0000256" key="6">
    <source>
        <dbReference type="ARBA" id="ARBA00049477"/>
    </source>
</evidence>
<organism evidence="9 10">
    <name type="scientific">Henosepilachna vigintioctopunctata</name>
    <dbReference type="NCBI Taxonomy" id="420089"/>
    <lineage>
        <taxon>Eukaryota</taxon>
        <taxon>Metazoa</taxon>
        <taxon>Ecdysozoa</taxon>
        <taxon>Arthropoda</taxon>
        <taxon>Hexapoda</taxon>
        <taxon>Insecta</taxon>
        <taxon>Pterygota</taxon>
        <taxon>Neoptera</taxon>
        <taxon>Endopterygota</taxon>
        <taxon>Coleoptera</taxon>
        <taxon>Polyphaga</taxon>
        <taxon>Cucujiformia</taxon>
        <taxon>Coccinelloidea</taxon>
        <taxon>Coccinellidae</taxon>
        <taxon>Epilachninae</taxon>
        <taxon>Epilachnini</taxon>
        <taxon>Henosepilachna</taxon>
    </lineage>
</organism>
<dbReference type="GO" id="GO:0004483">
    <property type="term" value="F:methyltransferase cap1 activity"/>
    <property type="evidence" value="ECO:0007669"/>
    <property type="project" value="TreeGrafter"/>
</dbReference>
<evidence type="ECO:0000256" key="7">
    <source>
        <dbReference type="PROSITE-ProRule" id="PRU00946"/>
    </source>
</evidence>
<dbReference type="Gene3D" id="3.40.50.12760">
    <property type="match status" value="1"/>
</dbReference>
<proteinExistence type="predicted"/>
<reference evidence="9 10" key="1">
    <citation type="submission" date="2023-03" db="EMBL/GenBank/DDBJ databases">
        <title>Genome insight into feeding habits of ladybird beetles.</title>
        <authorList>
            <person name="Li H.-S."/>
            <person name="Huang Y.-H."/>
            <person name="Pang H."/>
        </authorList>
    </citation>
    <scope>NUCLEOTIDE SEQUENCE [LARGE SCALE GENOMIC DNA]</scope>
    <source>
        <strain evidence="9">SYSU_2023b</strain>
        <tissue evidence="9">Whole body</tissue>
    </source>
</reference>
<dbReference type="AlphaFoldDB" id="A0AAW1UM18"/>
<keyword evidence="4 7" id="KW-0808">Transferase</keyword>
<dbReference type="PANTHER" id="PTHR16121:SF2">
    <property type="entry name" value="CAP-SPECIFIC MRNA (NUCLEOSIDE-2'-O-)-METHYLTRANSFERASE 2"/>
    <property type="match status" value="1"/>
</dbReference>
<keyword evidence="3 7" id="KW-0489">Methyltransferase</keyword>
<comment type="caution">
    <text evidence="9">The sequence shown here is derived from an EMBL/GenBank/DDBJ whole genome shotgun (WGS) entry which is preliminary data.</text>
</comment>
<evidence type="ECO:0000256" key="3">
    <source>
        <dbReference type="ARBA" id="ARBA00022603"/>
    </source>
</evidence>
<dbReference type="EMBL" id="JARQZJ010000065">
    <property type="protein sequence ID" value="KAK9880454.1"/>
    <property type="molecule type" value="Genomic_DNA"/>
</dbReference>
<evidence type="ECO:0000313" key="9">
    <source>
        <dbReference type="EMBL" id="KAK9880454.1"/>
    </source>
</evidence>
<dbReference type="GO" id="GO:0032259">
    <property type="term" value="P:methylation"/>
    <property type="evidence" value="ECO:0007669"/>
    <property type="project" value="UniProtKB-KW"/>
</dbReference>
<feature type="binding site" evidence="7">
    <location>
        <position position="144"/>
    </location>
    <ligand>
        <name>S-adenosyl-L-methionine</name>
        <dbReference type="ChEBI" id="CHEBI:59789"/>
    </ligand>
</feature>
<dbReference type="EC" id="2.1.1.296" evidence="1"/>
<evidence type="ECO:0000256" key="2">
    <source>
        <dbReference type="ARBA" id="ARBA00021134"/>
    </source>
</evidence>
<feature type="binding site" evidence="7">
    <location>
        <position position="210"/>
    </location>
    <ligand>
        <name>S-adenosyl-L-methionine</name>
        <dbReference type="ChEBI" id="CHEBI:59789"/>
    </ligand>
</feature>
<dbReference type="PROSITE" id="PS51614">
    <property type="entry name" value="SAM_MT_ADRIFT"/>
    <property type="match status" value="1"/>
</dbReference>
<dbReference type="SUPFAM" id="SSF53335">
    <property type="entry name" value="S-adenosyl-L-methionine-dependent methyltransferases"/>
    <property type="match status" value="1"/>
</dbReference>
<dbReference type="Proteomes" id="UP001431783">
    <property type="component" value="Unassembled WGS sequence"/>
</dbReference>